<feature type="coiled-coil region" evidence="5">
    <location>
        <begin position="66"/>
        <end position="100"/>
    </location>
</feature>
<feature type="transmembrane region" description="Helical" evidence="6">
    <location>
        <begin position="7"/>
        <end position="24"/>
    </location>
</feature>
<sequence length="119" mass="13450">MQRQVHALLIVGFIIASLTLIFVLQNPDYVAINFITWEGETPLALLLVITLASGVIIGLICAIPTLFAKNTQIARQKRENKEIQEQFLEAKTKIESQEKRIKYLESHLNNADFNPTLDS</sequence>
<dbReference type="EMBL" id="JAIHOM010000044">
    <property type="protein sequence ID" value="MCW6036722.1"/>
    <property type="molecule type" value="Genomic_DNA"/>
</dbReference>
<keyword evidence="4 6" id="KW-0472">Membrane</keyword>
<dbReference type="PANTHER" id="PTHR41335:SF1">
    <property type="entry name" value="MEMBRANE PROTEIN"/>
    <property type="match status" value="1"/>
</dbReference>
<keyword evidence="1" id="KW-1003">Cell membrane</keyword>
<organism evidence="8 9">
    <name type="scientific">Spirulina subsalsa FACHB-351</name>
    <dbReference type="NCBI Taxonomy" id="234711"/>
    <lineage>
        <taxon>Bacteria</taxon>
        <taxon>Bacillati</taxon>
        <taxon>Cyanobacteriota</taxon>
        <taxon>Cyanophyceae</taxon>
        <taxon>Spirulinales</taxon>
        <taxon>Spirulinaceae</taxon>
        <taxon>Spirulina</taxon>
    </lineage>
</organism>
<accession>A0ABT3L5K0</accession>
<evidence type="ECO:0000256" key="5">
    <source>
        <dbReference type="SAM" id="Coils"/>
    </source>
</evidence>
<protein>
    <submittedName>
        <fullName evidence="8">LapA family protein</fullName>
    </submittedName>
</protein>
<evidence type="ECO:0000256" key="3">
    <source>
        <dbReference type="ARBA" id="ARBA00022989"/>
    </source>
</evidence>
<name>A0ABT3L5K0_9CYAN</name>
<evidence type="ECO:0000259" key="7">
    <source>
        <dbReference type="Pfam" id="PF06305"/>
    </source>
</evidence>
<dbReference type="Proteomes" id="UP001526426">
    <property type="component" value="Unassembled WGS sequence"/>
</dbReference>
<comment type="caution">
    <text evidence="8">The sequence shown here is derived from an EMBL/GenBank/DDBJ whole genome shotgun (WGS) entry which is preliminary data.</text>
</comment>
<keyword evidence="3 6" id="KW-1133">Transmembrane helix</keyword>
<keyword evidence="5" id="KW-0175">Coiled coil</keyword>
<dbReference type="Pfam" id="PF06305">
    <property type="entry name" value="LapA_dom"/>
    <property type="match status" value="1"/>
</dbReference>
<evidence type="ECO:0000256" key="2">
    <source>
        <dbReference type="ARBA" id="ARBA00022692"/>
    </source>
</evidence>
<proteinExistence type="predicted"/>
<evidence type="ECO:0000256" key="1">
    <source>
        <dbReference type="ARBA" id="ARBA00022475"/>
    </source>
</evidence>
<keyword evidence="9" id="KW-1185">Reference proteome</keyword>
<dbReference type="PANTHER" id="PTHR41335">
    <property type="entry name" value="MEMBRANE PROTEIN-RELATED"/>
    <property type="match status" value="1"/>
</dbReference>
<dbReference type="InterPro" id="IPR010445">
    <property type="entry name" value="LapA_dom"/>
</dbReference>
<feature type="domain" description="Lipopolysaccharide assembly protein A" evidence="7">
    <location>
        <begin position="25"/>
        <end position="86"/>
    </location>
</feature>
<evidence type="ECO:0000256" key="6">
    <source>
        <dbReference type="SAM" id="Phobius"/>
    </source>
</evidence>
<gene>
    <name evidence="8" type="ORF">K4A83_10675</name>
</gene>
<evidence type="ECO:0000256" key="4">
    <source>
        <dbReference type="ARBA" id="ARBA00023136"/>
    </source>
</evidence>
<reference evidence="8 9" key="1">
    <citation type="submission" date="2021-08" db="EMBL/GenBank/DDBJ databases">
        <title>Draft genome sequence of Spirulina subsalsa with high tolerance to salinity and hype-accumulation of phycocyanin.</title>
        <authorList>
            <person name="Pei H."/>
            <person name="Jiang L."/>
        </authorList>
    </citation>
    <scope>NUCLEOTIDE SEQUENCE [LARGE SCALE GENOMIC DNA]</scope>
    <source>
        <strain evidence="8 9">FACHB-351</strain>
    </source>
</reference>
<evidence type="ECO:0000313" key="8">
    <source>
        <dbReference type="EMBL" id="MCW6036722.1"/>
    </source>
</evidence>
<keyword evidence="2 6" id="KW-0812">Transmembrane</keyword>
<dbReference type="RefSeq" id="WP_265264526.1">
    <property type="nucleotide sequence ID" value="NZ_JAIHOM010000044.1"/>
</dbReference>
<evidence type="ECO:0000313" key="9">
    <source>
        <dbReference type="Proteomes" id="UP001526426"/>
    </source>
</evidence>
<feature type="transmembrane region" description="Helical" evidence="6">
    <location>
        <begin position="44"/>
        <end position="68"/>
    </location>
</feature>